<dbReference type="AlphaFoldDB" id="A0A0B7HQI7"/>
<proteinExistence type="predicted"/>
<protein>
    <submittedName>
        <fullName evidence="1">Uncharacterized protein</fullName>
    </submittedName>
</protein>
<reference evidence="1 2" key="1">
    <citation type="submission" date="2015-01" db="EMBL/GenBank/DDBJ databases">
        <authorList>
            <person name="Xiang T."/>
            <person name="Song Y."/>
            <person name="Huang L."/>
            <person name="Wang B."/>
            <person name="Wu P."/>
        </authorList>
    </citation>
    <scope>NUCLEOTIDE SEQUENCE [LARGE SCALE GENOMIC DNA]</scope>
    <source>
        <strain evidence="1 2">Cc12</strain>
    </source>
</reference>
<evidence type="ECO:0000313" key="1">
    <source>
        <dbReference type="EMBL" id="CEN39803.1"/>
    </source>
</evidence>
<accession>A0A0B7HQI7</accession>
<evidence type="ECO:0000313" key="2">
    <source>
        <dbReference type="Proteomes" id="UP000044026"/>
    </source>
</evidence>
<organism evidence="1 2">
    <name type="scientific">Capnocytophaga canimorsus</name>
    <dbReference type="NCBI Taxonomy" id="28188"/>
    <lineage>
        <taxon>Bacteria</taxon>
        <taxon>Pseudomonadati</taxon>
        <taxon>Bacteroidota</taxon>
        <taxon>Flavobacteriia</taxon>
        <taxon>Flavobacteriales</taxon>
        <taxon>Flavobacteriaceae</taxon>
        <taxon>Capnocytophaga</taxon>
    </lineage>
</organism>
<gene>
    <name evidence="1" type="ORF">CCAN12_770066</name>
</gene>
<sequence length="66" mass="7849">MWFKALNLQKFSVFLNVQSQKRVQISEFKGDYFRMFDPNESNGGEALFEKIITFAVTKYQICQKLF</sequence>
<name>A0A0B7HQI7_9FLAO</name>
<dbReference type="EMBL" id="CDOE01000075">
    <property type="protein sequence ID" value="CEN39803.1"/>
    <property type="molecule type" value="Genomic_DNA"/>
</dbReference>
<dbReference type="Proteomes" id="UP000044026">
    <property type="component" value="Unassembled WGS sequence"/>
</dbReference>